<dbReference type="Gene3D" id="3.40.50.970">
    <property type="match status" value="2"/>
</dbReference>
<comment type="similarity">
    <text evidence="1 3">Belongs to the TPP enzyme family.</text>
</comment>
<evidence type="ECO:0000256" key="2">
    <source>
        <dbReference type="ARBA" id="ARBA00023052"/>
    </source>
</evidence>
<proteinExistence type="inferred from homology"/>
<reference evidence="7 8" key="1">
    <citation type="submission" date="2021-03" db="EMBL/GenBank/DDBJ databases">
        <title>Genomic Encyclopedia of Type Strains, Phase IV (KMG-IV): sequencing the most valuable type-strain genomes for metagenomic binning, comparative biology and taxonomic classification.</title>
        <authorList>
            <person name="Goeker M."/>
        </authorList>
    </citation>
    <scope>NUCLEOTIDE SEQUENCE [LARGE SCALE GENOMIC DNA]</scope>
    <source>
        <strain evidence="7 8">DSM 28783</strain>
    </source>
</reference>
<dbReference type="RefSeq" id="WP_209700475.1">
    <property type="nucleotide sequence ID" value="NZ_JAGGLM010000001.1"/>
</dbReference>
<dbReference type="InterPro" id="IPR012000">
    <property type="entry name" value="Thiamin_PyroP_enz_cen_dom"/>
</dbReference>
<evidence type="ECO:0000256" key="1">
    <source>
        <dbReference type="ARBA" id="ARBA00007812"/>
    </source>
</evidence>
<dbReference type="Pfam" id="PF02775">
    <property type="entry name" value="TPP_enzyme_C"/>
    <property type="match status" value="1"/>
</dbReference>
<keyword evidence="2 3" id="KW-0786">Thiamine pyrophosphate</keyword>
<gene>
    <name evidence="7" type="ORF">J2Z42_000184</name>
</gene>
<dbReference type="PROSITE" id="PS00187">
    <property type="entry name" value="TPP_ENZYMES"/>
    <property type="match status" value="1"/>
</dbReference>
<dbReference type="EMBL" id="JAGGLM010000001">
    <property type="protein sequence ID" value="MBP2031519.1"/>
    <property type="molecule type" value="Genomic_DNA"/>
</dbReference>
<dbReference type="InterPro" id="IPR029035">
    <property type="entry name" value="DHS-like_NAD/FAD-binding_dom"/>
</dbReference>
<dbReference type="Gene3D" id="3.40.50.1220">
    <property type="entry name" value="TPP-binding domain"/>
    <property type="match status" value="1"/>
</dbReference>
<evidence type="ECO:0000259" key="6">
    <source>
        <dbReference type="Pfam" id="PF02776"/>
    </source>
</evidence>
<feature type="domain" description="Thiamine pyrophosphate enzyme central" evidence="4">
    <location>
        <begin position="219"/>
        <end position="353"/>
    </location>
</feature>
<dbReference type="InterPro" id="IPR011766">
    <property type="entry name" value="TPP_enzyme_TPP-bd"/>
</dbReference>
<dbReference type="Proteomes" id="UP001519307">
    <property type="component" value="Unassembled WGS sequence"/>
</dbReference>
<comment type="caution">
    <text evidence="7">The sequence shown here is derived from an EMBL/GenBank/DDBJ whole genome shotgun (WGS) entry which is preliminary data.</text>
</comment>
<dbReference type="InterPro" id="IPR000399">
    <property type="entry name" value="TPP-bd_CS"/>
</dbReference>
<dbReference type="EC" id="3.7.1.22" evidence="7"/>
<dbReference type="Pfam" id="PF02776">
    <property type="entry name" value="TPP_enzyme_N"/>
    <property type="match status" value="1"/>
</dbReference>
<dbReference type="NCBIfam" id="TIGR04377">
    <property type="entry name" value="myo_inos_iolD"/>
    <property type="match status" value="1"/>
</dbReference>
<feature type="domain" description="Thiamine pyrophosphate enzyme N-terminal TPP-binding" evidence="6">
    <location>
        <begin position="26"/>
        <end position="133"/>
    </location>
</feature>
<evidence type="ECO:0000313" key="8">
    <source>
        <dbReference type="Proteomes" id="UP001519307"/>
    </source>
</evidence>
<protein>
    <submittedName>
        <fullName evidence="7">3D-(3,5/4)-trihydroxycyclohexane-1,2-dione acylhydrolase (Decyclizing)</fullName>
        <ecNumber evidence="7">3.7.1.22</ecNumber>
    </submittedName>
</protein>
<dbReference type="Pfam" id="PF00205">
    <property type="entry name" value="TPP_enzyme_M"/>
    <property type="match status" value="1"/>
</dbReference>
<dbReference type="SUPFAM" id="SSF52467">
    <property type="entry name" value="DHS-like NAD/FAD-binding domain"/>
    <property type="match status" value="1"/>
</dbReference>
<keyword evidence="7" id="KW-0378">Hydrolase</keyword>
<organism evidence="7 8">
    <name type="scientific">Clostridium algifaecis</name>
    <dbReference type="NCBI Taxonomy" id="1472040"/>
    <lineage>
        <taxon>Bacteria</taxon>
        <taxon>Bacillati</taxon>
        <taxon>Bacillota</taxon>
        <taxon>Clostridia</taxon>
        <taxon>Eubacteriales</taxon>
        <taxon>Clostridiaceae</taxon>
        <taxon>Clostridium</taxon>
    </lineage>
</organism>
<evidence type="ECO:0000256" key="3">
    <source>
        <dbReference type="RuleBase" id="RU362132"/>
    </source>
</evidence>
<feature type="domain" description="Thiamine pyrophosphate enzyme TPP-binding" evidence="5">
    <location>
        <begin position="441"/>
        <end position="599"/>
    </location>
</feature>
<accession>A0ABS4KN98</accession>
<dbReference type="CDD" id="cd07035">
    <property type="entry name" value="TPP_PYR_POX_like"/>
    <property type="match status" value="1"/>
</dbReference>
<evidence type="ECO:0000313" key="7">
    <source>
        <dbReference type="EMBL" id="MBP2031519.1"/>
    </source>
</evidence>
<keyword evidence="8" id="KW-1185">Reference proteome</keyword>
<dbReference type="InterPro" id="IPR045229">
    <property type="entry name" value="TPP_enz"/>
</dbReference>
<dbReference type="InterPro" id="IPR012001">
    <property type="entry name" value="Thiamin_PyroP_enz_TPP-bd_dom"/>
</dbReference>
<evidence type="ECO:0000259" key="5">
    <source>
        <dbReference type="Pfam" id="PF02775"/>
    </source>
</evidence>
<dbReference type="PANTHER" id="PTHR18968">
    <property type="entry name" value="THIAMINE PYROPHOSPHATE ENZYMES"/>
    <property type="match status" value="1"/>
</dbReference>
<dbReference type="PANTHER" id="PTHR18968:SF9">
    <property type="entry name" value="3D-(3,5_4)-TRIHYDROXYCYCLOHEXANE-1,2-DIONE HYDROLASE"/>
    <property type="match status" value="1"/>
</dbReference>
<dbReference type="GO" id="GO:0102481">
    <property type="term" value="F:3D-(3,5/4)-trihydroxycyclohexane-1,2-dione hydrolase activity"/>
    <property type="evidence" value="ECO:0007669"/>
    <property type="project" value="UniProtKB-EC"/>
</dbReference>
<dbReference type="SUPFAM" id="SSF52518">
    <property type="entry name" value="Thiamin diphosphate-binding fold (THDP-binding)"/>
    <property type="match status" value="2"/>
</dbReference>
<name>A0ABS4KN98_9CLOT</name>
<evidence type="ECO:0000259" key="4">
    <source>
        <dbReference type="Pfam" id="PF00205"/>
    </source>
</evidence>
<sequence>MSKIKMTVGQAIVKFLNNQYVEFDGIENQFVDGFFTIFGHGMVVGLGQALAENPGHLKVYQGRNEQGMAHAATSYAKQNNRRRIIACTSSIGPGAANMITAALTASINNIPLLLFPSDSFATRQPDPVLQQIEQSYNLNITTNDCYKPVVRYWDRISRPEHVMTALINAMRVLTDVSNTGAVCIALPQDVQGESFEFPDYFFKKRVHHIARRLADSKEIENAVELISRSKYPLFVGGGGVRYSEAGEVLQDICGKFEIPYAETQAGKSSTPSSNPMNLGGVGITGTLSANTAAEKADVVVGIGTRFNDFVTCSKEVFRNPDVKFVTINTSEFDAGKMDAERVVGDAKLNLQAISEKLEQKNYKTSYGKGEIAGIKEEWEKERKSVCDAVYTSENFTPCVPSWTPKIINDYIRDIGGTITESNGVSIVREVIDDDAIVVASAGSLPADLERLWTTDVKDSYNMEYGASCMGYEIAGALGSKLAEPSREVYALVGDGSFLMLNSEIATAVQENAKITVVVFDNAAFGCINNLQMGNGIESLCTEFRYRDDKTGKTDGKYIYTDFAKIGEGYGMKSYTAKTPKELRDALEDAKKQTESCIIDAKVLPKTMAEGYKSWWHIGVASVSKSKKTQESYKGICEKLKKARMY</sequence>
<dbReference type="InterPro" id="IPR030817">
    <property type="entry name" value="Myo_inos_IolD"/>
</dbReference>
<dbReference type="InterPro" id="IPR029061">
    <property type="entry name" value="THDP-binding"/>
</dbReference>